<proteinExistence type="inferred from homology"/>
<dbReference type="Gene3D" id="3.40.50.300">
    <property type="entry name" value="P-loop containing nucleotide triphosphate hydrolases"/>
    <property type="match status" value="1"/>
</dbReference>
<feature type="compositionally biased region" description="Basic and acidic residues" evidence="4">
    <location>
        <begin position="1"/>
        <end position="10"/>
    </location>
</feature>
<dbReference type="InterPro" id="IPR027417">
    <property type="entry name" value="P-loop_NTPase"/>
</dbReference>
<dbReference type="Proteomes" id="UP000524187">
    <property type="component" value="Unassembled WGS sequence"/>
</dbReference>
<gene>
    <name evidence="6" type="primary">Gimap3</name>
    <name evidence="6" type="ORF">CASCAS_R14981</name>
</gene>
<evidence type="ECO:0000313" key="6">
    <source>
        <dbReference type="EMBL" id="NXE57812.1"/>
    </source>
</evidence>
<dbReference type="EMBL" id="VWPT01000566">
    <property type="protein sequence ID" value="NXE57812.1"/>
    <property type="molecule type" value="Genomic_DNA"/>
</dbReference>
<keyword evidence="7" id="KW-1185">Reference proteome</keyword>
<dbReference type="PANTHER" id="PTHR10903">
    <property type="entry name" value="GTPASE, IMAP FAMILY MEMBER-RELATED"/>
    <property type="match status" value="1"/>
</dbReference>
<feature type="non-terminal residue" evidence="6">
    <location>
        <position position="416"/>
    </location>
</feature>
<dbReference type="Pfam" id="PF04548">
    <property type="entry name" value="AIG1"/>
    <property type="match status" value="1"/>
</dbReference>
<dbReference type="SUPFAM" id="SSF52540">
    <property type="entry name" value="P-loop containing nucleoside triphosphate hydrolases"/>
    <property type="match status" value="1"/>
</dbReference>
<dbReference type="AlphaFoldDB" id="A0A7K8NWU5"/>
<evidence type="ECO:0000256" key="4">
    <source>
        <dbReference type="SAM" id="MobiDB-lite"/>
    </source>
</evidence>
<dbReference type="FunFam" id="3.40.50.300:FF:000366">
    <property type="entry name" value="GTPase, IMAP family member 2"/>
    <property type="match status" value="1"/>
</dbReference>
<keyword evidence="3" id="KW-0342">GTP-binding</keyword>
<sequence>MTSSQKEEAMGNRPGQTLGASNEEQQRLIQGPGGNLYSSNTRVHEAEPDAPGSDPTGSPRAVGKDGPAQHSMPDPRVPANPDTLQRLRKSSCEEESGEKDRPSLCEDQGEEQLPEPKMQKVENPEREQVRSENPEEAHKDRRDNTEEQEGKMEETYNKMQLAEKTDNLQDTVTTGQGSGSSELEELRIILVGKSGGGRSATGNTLLGKTVFESCLGAQPVTVTCAQGERMWRGKRVVVLDTPAIFDKRLQGEQLDEEKQRCRELSQSPHALVLVTQLGRYTKEDREAKKEVKEVFGTEATKHMMVVFTRKEDLGDGSLEEYVTTTENKALRRLIEACGQRYCAVNNRETWPEREAQADEVLEMALAAMRGEKGPWHRVGKAEASPGCGEAVNTLQNPHQSEEEFGSQTWKSIFCCQ</sequence>
<keyword evidence="2" id="KW-0547">Nucleotide-binding</keyword>
<feature type="region of interest" description="Disordered" evidence="4">
    <location>
        <begin position="162"/>
        <end position="181"/>
    </location>
</feature>
<feature type="domain" description="AIG1-type G" evidence="5">
    <location>
        <begin position="183"/>
        <end position="385"/>
    </location>
</feature>
<reference evidence="6 7" key="1">
    <citation type="submission" date="2019-09" db="EMBL/GenBank/DDBJ databases">
        <title>Bird 10,000 Genomes (B10K) Project - Family phase.</title>
        <authorList>
            <person name="Zhang G."/>
        </authorList>
    </citation>
    <scope>NUCLEOTIDE SEQUENCE [LARGE SCALE GENOMIC DNA]</scope>
    <source>
        <strain evidence="6">B10K-LSUMZ-50683</strain>
        <tissue evidence="6">Muscle</tissue>
    </source>
</reference>
<dbReference type="InterPro" id="IPR006703">
    <property type="entry name" value="G_AIG1"/>
</dbReference>
<evidence type="ECO:0000259" key="5">
    <source>
        <dbReference type="PROSITE" id="PS51720"/>
    </source>
</evidence>
<evidence type="ECO:0000256" key="3">
    <source>
        <dbReference type="ARBA" id="ARBA00023134"/>
    </source>
</evidence>
<dbReference type="InterPro" id="IPR045058">
    <property type="entry name" value="GIMA/IAN/Toc"/>
</dbReference>
<evidence type="ECO:0000256" key="1">
    <source>
        <dbReference type="ARBA" id="ARBA00008535"/>
    </source>
</evidence>
<feature type="compositionally biased region" description="Polar residues" evidence="4">
    <location>
        <begin position="168"/>
        <end position="181"/>
    </location>
</feature>
<protein>
    <submittedName>
        <fullName evidence="6">GIMA3 GTPase</fullName>
    </submittedName>
</protein>
<dbReference type="GO" id="GO:0005525">
    <property type="term" value="F:GTP binding"/>
    <property type="evidence" value="ECO:0007669"/>
    <property type="project" value="UniProtKB-KW"/>
</dbReference>
<accession>A0A7K8NWU5</accession>
<evidence type="ECO:0000256" key="2">
    <source>
        <dbReference type="ARBA" id="ARBA00022741"/>
    </source>
</evidence>
<name>A0A7K8NWU5_CASCA</name>
<feature type="non-terminal residue" evidence="6">
    <location>
        <position position="1"/>
    </location>
</feature>
<comment type="similarity">
    <text evidence="1">Belongs to the TRAFAC class TrmE-Era-EngA-EngB-Septin-like GTPase superfamily. AIG1/Toc34/Toc159-like paraseptin GTPase family. IAN subfamily.</text>
</comment>
<dbReference type="PROSITE" id="PS51720">
    <property type="entry name" value="G_AIG1"/>
    <property type="match status" value="1"/>
</dbReference>
<feature type="region of interest" description="Disordered" evidence="4">
    <location>
        <begin position="1"/>
        <end position="152"/>
    </location>
</feature>
<feature type="compositionally biased region" description="Polar residues" evidence="4">
    <location>
        <begin position="14"/>
        <end position="23"/>
    </location>
</feature>
<comment type="caution">
    <text evidence="6">The sequence shown here is derived from an EMBL/GenBank/DDBJ whole genome shotgun (WGS) entry which is preliminary data.</text>
</comment>
<evidence type="ECO:0000313" key="7">
    <source>
        <dbReference type="Proteomes" id="UP000524187"/>
    </source>
</evidence>
<dbReference type="PANTHER" id="PTHR10903:SF73">
    <property type="entry name" value="GTPASE IMAP FAMILY MEMBER 8"/>
    <property type="match status" value="1"/>
</dbReference>
<feature type="compositionally biased region" description="Basic and acidic residues" evidence="4">
    <location>
        <begin position="117"/>
        <end position="152"/>
    </location>
</feature>
<dbReference type="CDD" id="cd01852">
    <property type="entry name" value="AIG1"/>
    <property type="match status" value="1"/>
</dbReference>
<organism evidence="6 7">
    <name type="scientific">Casuarius casuarius</name>
    <name type="common">Southern cassowary</name>
    <name type="synonym">Struthio casuarius</name>
    <dbReference type="NCBI Taxonomy" id="8787"/>
    <lineage>
        <taxon>Eukaryota</taxon>
        <taxon>Metazoa</taxon>
        <taxon>Chordata</taxon>
        <taxon>Craniata</taxon>
        <taxon>Vertebrata</taxon>
        <taxon>Euteleostomi</taxon>
        <taxon>Archelosauria</taxon>
        <taxon>Archosauria</taxon>
        <taxon>Dinosauria</taxon>
        <taxon>Saurischia</taxon>
        <taxon>Theropoda</taxon>
        <taxon>Coelurosauria</taxon>
        <taxon>Aves</taxon>
        <taxon>Palaeognathae</taxon>
        <taxon>Casuariiformes</taxon>
        <taxon>Casuariidae</taxon>
        <taxon>Casuarius</taxon>
    </lineage>
</organism>